<gene>
    <name evidence="1" type="ORF">XB16_1231</name>
</gene>
<dbReference type="GO" id="GO:0003677">
    <property type="term" value="F:DNA binding"/>
    <property type="evidence" value="ECO:0007669"/>
    <property type="project" value="UniProtKB-KW"/>
</dbReference>
<protein>
    <submittedName>
        <fullName evidence="1">DNA-binding helix-turn-helix protein</fullName>
    </submittedName>
</protein>
<proteinExistence type="predicted"/>
<name>A0A2P1QRN3_9LEPT</name>
<dbReference type="AlphaFoldDB" id="A0A2P1QRN3"/>
<accession>A0A2P1QRN3</accession>
<dbReference type="InterPro" id="IPR036388">
    <property type="entry name" value="WH-like_DNA-bd_sf"/>
</dbReference>
<reference evidence="1 2" key="1">
    <citation type="journal article" date="2015" name="Genome Announc.">
        <title>Draft Genome Sequences of Leptospira santarosai Strains U160, U164, and U233, Isolated from Asymptomatic Cattle.</title>
        <authorList>
            <person name="Kremer F.S."/>
            <person name="Eslabao M.R."/>
            <person name="Provisor M."/>
            <person name="Woloski R.D."/>
            <person name="Ramires O.V."/>
            <person name="Moreno L.Z."/>
            <person name="Moreno A.M."/>
            <person name="Hamond C."/>
            <person name="Lilenbaum W."/>
            <person name="Dellagostin O.A."/>
        </authorList>
    </citation>
    <scope>NUCLEOTIDE SEQUENCE [LARGE SCALE GENOMIC DNA]</scope>
    <source>
        <strain evidence="1 2">U160</strain>
    </source>
</reference>
<sequence>MATTTRYSEAFKRKVILSIEDGKYNQTQAMKHYGIKGSVTVRGWLKKYGKNHLIGKIVRVETDKELNRLKEAEKKIRSRLINRKRTPSKRISLVLKSKMKLI</sequence>
<dbReference type="Gene3D" id="1.10.10.10">
    <property type="entry name" value="Winged helix-like DNA-binding domain superfamily/Winged helix DNA-binding domain"/>
    <property type="match status" value="1"/>
</dbReference>
<dbReference type="InterPro" id="IPR009057">
    <property type="entry name" value="Homeodomain-like_sf"/>
</dbReference>
<dbReference type="EMBL" id="CP027843">
    <property type="protein sequence ID" value="AVQ11563.1"/>
    <property type="molecule type" value="Genomic_DNA"/>
</dbReference>
<organism evidence="1 2">
    <name type="scientific">Leptospira santarosai</name>
    <dbReference type="NCBI Taxonomy" id="28183"/>
    <lineage>
        <taxon>Bacteria</taxon>
        <taxon>Pseudomonadati</taxon>
        <taxon>Spirochaetota</taxon>
        <taxon>Spirochaetia</taxon>
        <taxon>Leptospirales</taxon>
        <taxon>Leptospiraceae</taxon>
        <taxon>Leptospira</taxon>
    </lineage>
</organism>
<dbReference type="SUPFAM" id="SSF46689">
    <property type="entry name" value="Homeodomain-like"/>
    <property type="match status" value="1"/>
</dbReference>
<keyword evidence="1" id="KW-0238">DNA-binding</keyword>
<dbReference type="Proteomes" id="UP000033961">
    <property type="component" value="Chromosome I"/>
</dbReference>
<evidence type="ECO:0000313" key="1">
    <source>
        <dbReference type="EMBL" id="AVQ11563.1"/>
    </source>
</evidence>
<evidence type="ECO:0000313" key="2">
    <source>
        <dbReference type="Proteomes" id="UP000033961"/>
    </source>
</evidence>